<dbReference type="Pfam" id="PF01965">
    <property type="entry name" value="DJ-1_PfpI"/>
    <property type="match status" value="1"/>
</dbReference>
<name>A0A932A8A1_9BACT</name>
<feature type="region of interest" description="Disordered" evidence="4">
    <location>
        <begin position="318"/>
        <end position="348"/>
    </location>
</feature>
<dbReference type="InterPro" id="IPR052158">
    <property type="entry name" value="INH-QAR"/>
</dbReference>
<dbReference type="PANTHER" id="PTHR43130">
    <property type="entry name" value="ARAC-FAMILY TRANSCRIPTIONAL REGULATOR"/>
    <property type="match status" value="1"/>
</dbReference>
<dbReference type="InterPro" id="IPR018060">
    <property type="entry name" value="HTH_AraC"/>
</dbReference>
<dbReference type="AlphaFoldDB" id="A0A932A8A1"/>
<organism evidence="6 7">
    <name type="scientific">Candidatus Korobacter versatilis</name>
    <dbReference type="NCBI Taxonomy" id="658062"/>
    <lineage>
        <taxon>Bacteria</taxon>
        <taxon>Pseudomonadati</taxon>
        <taxon>Acidobacteriota</taxon>
        <taxon>Terriglobia</taxon>
        <taxon>Terriglobales</taxon>
        <taxon>Candidatus Korobacteraceae</taxon>
        <taxon>Candidatus Korobacter</taxon>
    </lineage>
</organism>
<dbReference type="SUPFAM" id="SSF52317">
    <property type="entry name" value="Class I glutamine amidotransferase-like"/>
    <property type="match status" value="1"/>
</dbReference>
<comment type="caution">
    <text evidence="6">The sequence shown here is derived from an EMBL/GenBank/DDBJ whole genome shotgun (WGS) entry which is preliminary data.</text>
</comment>
<protein>
    <submittedName>
        <fullName evidence="6">GlxA family transcriptional regulator</fullName>
    </submittedName>
</protein>
<accession>A0A932A8A1</accession>
<evidence type="ECO:0000313" key="7">
    <source>
        <dbReference type="Proteomes" id="UP000779809"/>
    </source>
</evidence>
<dbReference type="Gene3D" id="1.10.10.60">
    <property type="entry name" value="Homeodomain-like"/>
    <property type="match status" value="1"/>
</dbReference>
<dbReference type="EMBL" id="JACPNR010000008">
    <property type="protein sequence ID" value="MBI2678392.1"/>
    <property type="molecule type" value="Genomic_DNA"/>
</dbReference>
<evidence type="ECO:0000313" key="6">
    <source>
        <dbReference type="EMBL" id="MBI2678392.1"/>
    </source>
</evidence>
<keyword evidence="3" id="KW-0804">Transcription</keyword>
<sequence length="348" mass="37934">MHATPLRVAIIGFDGVNAVDLTGPLEAFASVREVETEDAPRRYETIVLGVSQKPFTADSGVVFQPHRTLADAPPLDTVIIPGGSGLRVPATQLAVVGWLRAHAKNIRRICSVCTGIYGLAASGLLDGRRVTTHWRWAKRVAERFPLLKLEANAIFIQDGPYYTSAGVTAGIDLALGLIEQDFGAALALEVAREMVVHFKRDGGQEQYSQPLQFQVAASSDRLAELGGWIPAHLKHDLSVEALAAKACLSPRQFTRRFTRVFGLTPADFVEKLRLDEARRRLGAHGSSVAAVAESVGFASADAFRRAFERRFGVSPRSYRQRFGGGRGDGQKAVSTYRRRGKRKSEKVG</sequence>
<dbReference type="GO" id="GO:0043565">
    <property type="term" value="F:sequence-specific DNA binding"/>
    <property type="evidence" value="ECO:0007669"/>
    <property type="project" value="InterPro"/>
</dbReference>
<dbReference type="Proteomes" id="UP000779809">
    <property type="component" value="Unassembled WGS sequence"/>
</dbReference>
<reference evidence="6" key="1">
    <citation type="submission" date="2020-07" db="EMBL/GenBank/DDBJ databases">
        <title>Huge and variable diversity of episymbiotic CPR bacteria and DPANN archaea in groundwater ecosystems.</title>
        <authorList>
            <person name="He C.Y."/>
            <person name="Keren R."/>
            <person name="Whittaker M."/>
            <person name="Farag I.F."/>
            <person name="Doudna J."/>
            <person name="Cate J.H.D."/>
            <person name="Banfield J.F."/>
        </authorList>
    </citation>
    <scope>NUCLEOTIDE SEQUENCE</scope>
    <source>
        <strain evidence="6">NC_groundwater_580_Pr5_B-0.1um_64_19</strain>
    </source>
</reference>
<dbReference type="SUPFAM" id="SSF46689">
    <property type="entry name" value="Homeodomain-like"/>
    <property type="match status" value="2"/>
</dbReference>
<dbReference type="PROSITE" id="PS00041">
    <property type="entry name" value="HTH_ARAC_FAMILY_1"/>
    <property type="match status" value="1"/>
</dbReference>
<evidence type="ECO:0000256" key="1">
    <source>
        <dbReference type="ARBA" id="ARBA00023015"/>
    </source>
</evidence>
<keyword evidence="1" id="KW-0805">Transcription regulation</keyword>
<feature type="compositionally biased region" description="Basic residues" evidence="4">
    <location>
        <begin position="336"/>
        <end position="348"/>
    </location>
</feature>
<keyword evidence="2" id="KW-0238">DNA-binding</keyword>
<gene>
    <name evidence="6" type="ORF">HYX28_06395</name>
</gene>
<evidence type="ECO:0000256" key="3">
    <source>
        <dbReference type="ARBA" id="ARBA00023163"/>
    </source>
</evidence>
<dbReference type="InterPro" id="IPR029062">
    <property type="entry name" value="Class_I_gatase-like"/>
</dbReference>
<dbReference type="InterPro" id="IPR009057">
    <property type="entry name" value="Homeodomain-like_sf"/>
</dbReference>
<dbReference type="InterPro" id="IPR002818">
    <property type="entry name" value="DJ-1/PfpI"/>
</dbReference>
<dbReference type="CDD" id="cd03137">
    <property type="entry name" value="GATase1_AraC_1"/>
    <property type="match status" value="1"/>
</dbReference>
<dbReference type="Pfam" id="PF12833">
    <property type="entry name" value="HTH_18"/>
    <property type="match status" value="1"/>
</dbReference>
<evidence type="ECO:0000256" key="2">
    <source>
        <dbReference type="ARBA" id="ARBA00023125"/>
    </source>
</evidence>
<dbReference type="PANTHER" id="PTHR43130:SF3">
    <property type="entry name" value="HTH-TYPE TRANSCRIPTIONAL REGULATOR RV1931C"/>
    <property type="match status" value="1"/>
</dbReference>
<dbReference type="InterPro" id="IPR018062">
    <property type="entry name" value="HTH_AraC-typ_CS"/>
</dbReference>
<dbReference type="PROSITE" id="PS01124">
    <property type="entry name" value="HTH_ARAC_FAMILY_2"/>
    <property type="match status" value="1"/>
</dbReference>
<dbReference type="SMART" id="SM00342">
    <property type="entry name" value="HTH_ARAC"/>
    <property type="match status" value="1"/>
</dbReference>
<dbReference type="InterPro" id="IPR020449">
    <property type="entry name" value="Tscrpt_reg_AraC-type_HTH"/>
</dbReference>
<evidence type="ECO:0000256" key="4">
    <source>
        <dbReference type="SAM" id="MobiDB-lite"/>
    </source>
</evidence>
<evidence type="ECO:0000259" key="5">
    <source>
        <dbReference type="PROSITE" id="PS01124"/>
    </source>
</evidence>
<dbReference type="PRINTS" id="PR00032">
    <property type="entry name" value="HTHARAC"/>
</dbReference>
<proteinExistence type="predicted"/>
<dbReference type="GO" id="GO:0003700">
    <property type="term" value="F:DNA-binding transcription factor activity"/>
    <property type="evidence" value="ECO:0007669"/>
    <property type="project" value="InterPro"/>
</dbReference>
<feature type="domain" description="HTH araC/xylS-type" evidence="5">
    <location>
        <begin position="223"/>
        <end position="321"/>
    </location>
</feature>
<dbReference type="Gene3D" id="3.40.50.880">
    <property type="match status" value="1"/>
</dbReference>